<sequence>MSSDETKQRITALRGRWQREWDDILLLDPDYLESYARLSMVPHGSSALDPATKELVLLALSAAATHLHVPGIRLQLAGALHEGATPGEVMETIELTTGLGMHAMLTAVPLLREVLDEEGLRSGPAEPTELQTRLREEFVAGRGYWDEMWTDVLEFDPEFFAAFTEFSSHPWRTGTLEPKVREFIYIAFDSAATHMFASGLKMHLRRALGFGATTDELLEVIELASLIGFHGAEVAVPLLRHEMKKRSS</sequence>
<evidence type="ECO:0000259" key="1">
    <source>
        <dbReference type="Pfam" id="PF02627"/>
    </source>
</evidence>
<dbReference type="SUPFAM" id="SSF69118">
    <property type="entry name" value="AhpD-like"/>
    <property type="match status" value="1"/>
</dbReference>
<dbReference type="Proteomes" id="UP001165587">
    <property type="component" value="Unassembled WGS sequence"/>
</dbReference>
<protein>
    <submittedName>
        <fullName evidence="2">Carboxymuconolactone decarboxylase family protein</fullName>
    </submittedName>
</protein>
<dbReference type="RefSeq" id="WP_259525936.1">
    <property type="nucleotide sequence ID" value="NZ_JANLCK010000003.1"/>
</dbReference>
<dbReference type="PANTHER" id="PTHR33930:SF2">
    <property type="entry name" value="BLR3452 PROTEIN"/>
    <property type="match status" value="1"/>
</dbReference>
<dbReference type="GO" id="GO:0051920">
    <property type="term" value="F:peroxiredoxin activity"/>
    <property type="evidence" value="ECO:0007669"/>
    <property type="project" value="InterPro"/>
</dbReference>
<dbReference type="PANTHER" id="PTHR33930">
    <property type="entry name" value="ALKYL HYDROPEROXIDE REDUCTASE AHPD"/>
    <property type="match status" value="1"/>
</dbReference>
<gene>
    <name evidence="2" type="ORF">N1028_05940</name>
</gene>
<evidence type="ECO:0000313" key="2">
    <source>
        <dbReference type="EMBL" id="MCS5725433.1"/>
    </source>
</evidence>
<dbReference type="InterPro" id="IPR003779">
    <property type="entry name" value="CMD-like"/>
</dbReference>
<dbReference type="InterPro" id="IPR029032">
    <property type="entry name" value="AhpD-like"/>
</dbReference>
<keyword evidence="3" id="KW-1185">Reference proteome</keyword>
<feature type="domain" description="Carboxymuconolactone decarboxylase-like" evidence="1">
    <location>
        <begin position="157"/>
        <end position="235"/>
    </location>
</feature>
<dbReference type="AlphaFoldDB" id="A0AA41XGV2"/>
<reference evidence="2" key="1">
    <citation type="submission" date="2022-08" db="EMBL/GenBank/DDBJ databases">
        <authorList>
            <person name="Deng Y."/>
            <person name="Han X.-F."/>
            <person name="Zhang Y.-Q."/>
        </authorList>
    </citation>
    <scope>NUCLEOTIDE SEQUENCE</scope>
    <source>
        <strain evidence="2">CPCC 203407</strain>
    </source>
</reference>
<dbReference type="Pfam" id="PF02627">
    <property type="entry name" value="CMD"/>
    <property type="match status" value="2"/>
</dbReference>
<comment type="caution">
    <text evidence="2">The sequence shown here is derived from an EMBL/GenBank/DDBJ whole genome shotgun (WGS) entry which is preliminary data.</text>
</comment>
<organism evidence="2 3">
    <name type="scientific">Herbiconiux oxytropis</name>
    <dbReference type="NCBI Taxonomy" id="2970915"/>
    <lineage>
        <taxon>Bacteria</taxon>
        <taxon>Bacillati</taxon>
        <taxon>Actinomycetota</taxon>
        <taxon>Actinomycetes</taxon>
        <taxon>Micrococcales</taxon>
        <taxon>Microbacteriaceae</taxon>
        <taxon>Herbiconiux</taxon>
    </lineage>
</organism>
<dbReference type="Gene3D" id="1.20.1290.10">
    <property type="entry name" value="AhpD-like"/>
    <property type="match status" value="1"/>
</dbReference>
<name>A0AA41XGV2_9MICO</name>
<evidence type="ECO:0000313" key="3">
    <source>
        <dbReference type="Proteomes" id="UP001165587"/>
    </source>
</evidence>
<dbReference type="EMBL" id="JANLCK010000003">
    <property type="protein sequence ID" value="MCS5725433.1"/>
    <property type="molecule type" value="Genomic_DNA"/>
</dbReference>
<proteinExistence type="predicted"/>
<accession>A0AA41XGV2</accession>
<feature type="domain" description="Carboxymuconolactone decarboxylase-like" evidence="1">
    <location>
        <begin position="29"/>
        <end position="108"/>
    </location>
</feature>